<protein>
    <submittedName>
        <fullName evidence="1">Uncharacterized protein</fullName>
    </submittedName>
</protein>
<name>A0A0B7A891_9EUPU</name>
<gene>
    <name evidence="1" type="primary">ORF99080</name>
</gene>
<dbReference type="AlphaFoldDB" id="A0A0B7A891"/>
<feature type="non-terminal residue" evidence="1">
    <location>
        <position position="75"/>
    </location>
</feature>
<accession>A0A0B7A891</accession>
<reference evidence="1" key="1">
    <citation type="submission" date="2014-12" db="EMBL/GenBank/DDBJ databases">
        <title>Insight into the proteome of Arion vulgaris.</title>
        <authorList>
            <person name="Aradska J."/>
            <person name="Bulat T."/>
            <person name="Smidak R."/>
            <person name="Sarate P."/>
            <person name="Gangsoo J."/>
            <person name="Sialana F."/>
            <person name="Bilban M."/>
            <person name="Lubec G."/>
        </authorList>
    </citation>
    <scope>NUCLEOTIDE SEQUENCE</scope>
    <source>
        <tissue evidence="1">Skin</tissue>
    </source>
</reference>
<sequence>MVLVTEKGRLMEILCRRITGEDTEQYGRKTKTGVALFIESNEFSLIHLILGRKNISRSIIESNRGNLQGTPTDVQ</sequence>
<organism evidence="1">
    <name type="scientific">Arion vulgaris</name>
    <dbReference type="NCBI Taxonomy" id="1028688"/>
    <lineage>
        <taxon>Eukaryota</taxon>
        <taxon>Metazoa</taxon>
        <taxon>Spiralia</taxon>
        <taxon>Lophotrochozoa</taxon>
        <taxon>Mollusca</taxon>
        <taxon>Gastropoda</taxon>
        <taxon>Heterobranchia</taxon>
        <taxon>Euthyneura</taxon>
        <taxon>Panpulmonata</taxon>
        <taxon>Eupulmonata</taxon>
        <taxon>Stylommatophora</taxon>
        <taxon>Helicina</taxon>
        <taxon>Arionoidea</taxon>
        <taxon>Arionidae</taxon>
        <taxon>Arion</taxon>
    </lineage>
</organism>
<dbReference type="EMBL" id="HACG01029361">
    <property type="protein sequence ID" value="CEK76226.1"/>
    <property type="molecule type" value="Transcribed_RNA"/>
</dbReference>
<evidence type="ECO:0000313" key="1">
    <source>
        <dbReference type="EMBL" id="CEK76226.1"/>
    </source>
</evidence>
<proteinExistence type="predicted"/>